<dbReference type="PANTHER" id="PTHR30437:SF4">
    <property type="entry name" value="TRANSCRIPTION ELONGATION FACTOR GREA"/>
    <property type="match status" value="1"/>
</dbReference>
<keyword evidence="3 8" id="KW-0805">Transcription regulation</keyword>
<dbReference type="GO" id="GO:0003746">
    <property type="term" value="F:translation elongation factor activity"/>
    <property type="evidence" value="ECO:0007669"/>
    <property type="project" value="UniProtKB-KW"/>
</dbReference>
<evidence type="ECO:0000313" key="11">
    <source>
        <dbReference type="EMBL" id="GAA3284804.1"/>
    </source>
</evidence>
<protein>
    <recommendedName>
        <fullName evidence="2 8">Transcription elongation factor GreA</fullName>
    </recommendedName>
    <alternativeName>
        <fullName evidence="7 8">Transcript cleavage factor GreA</fullName>
    </alternativeName>
</protein>
<keyword evidence="4 8" id="KW-0238">DNA-binding</keyword>
<keyword evidence="12" id="KW-1185">Reference proteome</keyword>
<evidence type="ECO:0000256" key="8">
    <source>
        <dbReference type="HAMAP-Rule" id="MF_00105"/>
    </source>
</evidence>
<dbReference type="PROSITE" id="PS00829">
    <property type="entry name" value="GREAB_1"/>
    <property type="match status" value="1"/>
</dbReference>
<dbReference type="PANTHER" id="PTHR30437">
    <property type="entry name" value="TRANSCRIPTION ELONGATION FACTOR GREA"/>
    <property type="match status" value="1"/>
</dbReference>
<evidence type="ECO:0000256" key="5">
    <source>
        <dbReference type="ARBA" id="ARBA00023163"/>
    </source>
</evidence>
<dbReference type="InterPro" id="IPR022691">
    <property type="entry name" value="Tscrpt_elong_fac_GreA/B_N"/>
</dbReference>
<dbReference type="EMBL" id="BAAAYG010000005">
    <property type="protein sequence ID" value="GAA3284804.1"/>
    <property type="molecule type" value="Genomic_DNA"/>
</dbReference>
<evidence type="ECO:0000256" key="1">
    <source>
        <dbReference type="ARBA" id="ARBA00008213"/>
    </source>
</evidence>
<dbReference type="RefSeq" id="WP_344720051.1">
    <property type="nucleotide sequence ID" value="NZ_BAAAYG010000005.1"/>
</dbReference>
<dbReference type="InterPro" id="IPR018151">
    <property type="entry name" value="TF_GreA/GreB_CS"/>
</dbReference>
<comment type="similarity">
    <text evidence="1 8">Belongs to the GreA/GreB family.</text>
</comment>
<proteinExistence type="inferred from homology"/>
<evidence type="ECO:0000256" key="7">
    <source>
        <dbReference type="ARBA" id="ARBA00030776"/>
    </source>
</evidence>
<dbReference type="NCBIfam" id="NF001262">
    <property type="entry name" value="PRK00226.1-3"/>
    <property type="match status" value="1"/>
</dbReference>
<gene>
    <name evidence="8 11" type="primary">greA</name>
    <name evidence="11" type="ORF">GCM10020260_16130</name>
</gene>
<keyword evidence="5 8" id="KW-0804">Transcription</keyword>
<evidence type="ECO:0000256" key="3">
    <source>
        <dbReference type="ARBA" id="ARBA00023015"/>
    </source>
</evidence>
<name>A0ABP6RCE6_9MICC</name>
<dbReference type="InterPro" id="IPR036805">
    <property type="entry name" value="Tscrpt_elong_fac_GreA/B_N_sf"/>
</dbReference>
<dbReference type="InterPro" id="IPR001437">
    <property type="entry name" value="Tscrpt_elong_fac_GreA/B_C"/>
</dbReference>
<reference evidence="12" key="1">
    <citation type="journal article" date="2019" name="Int. J. Syst. Evol. Microbiol.">
        <title>The Global Catalogue of Microorganisms (GCM) 10K type strain sequencing project: providing services to taxonomists for standard genome sequencing and annotation.</title>
        <authorList>
            <consortium name="The Broad Institute Genomics Platform"/>
            <consortium name="The Broad Institute Genome Sequencing Center for Infectious Disease"/>
            <person name="Wu L."/>
            <person name="Ma J."/>
        </authorList>
    </citation>
    <scope>NUCLEOTIDE SEQUENCE [LARGE SCALE GENOMIC DNA]</scope>
    <source>
        <strain evidence="12">JCM 11483</strain>
    </source>
</reference>
<sequence>MSTNTHETDPNAQWLTQEAFDRLQAELNHLRGPGRQEIVDKIEAAREEGDLKENGGYHAAKDEQGKAEARIQYLTQLLEKAYVGEAPAGDGTVVPGMKVTASVAGNEMTFLFGNREIAGDSGMDVYSPDSPIGQAINGSKVGDTLSYAAPNGKEIPVEIKASEPFTG</sequence>
<feature type="domain" description="Transcription elongation factor GreA/GreB N-terminal" evidence="10">
    <location>
        <begin position="14"/>
        <end position="83"/>
    </location>
</feature>
<evidence type="ECO:0000256" key="2">
    <source>
        <dbReference type="ARBA" id="ARBA00013729"/>
    </source>
</evidence>
<dbReference type="Pfam" id="PF01272">
    <property type="entry name" value="GreA_GreB"/>
    <property type="match status" value="1"/>
</dbReference>
<dbReference type="PIRSF" id="PIRSF006092">
    <property type="entry name" value="GreA_GreB"/>
    <property type="match status" value="1"/>
</dbReference>
<evidence type="ECO:0000256" key="6">
    <source>
        <dbReference type="ARBA" id="ARBA00024916"/>
    </source>
</evidence>
<dbReference type="InterPro" id="IPR028624">
    <property type="entry name" value="Tscrpt_elong_fac_GreA/B"/>
</dbReference>
<keyword evidence="11" id="KW-0251">Elongation factor</keyword>
<dbReference type="InterPro" id="IPR023459">
    <property type="entry name" value="Tscrpt_elong_fac_GreA/B_fam"/>
</dbReference>
<evidence type="ECO:0000259" key="9">
    <source>
        <dbReference type="Pfam" id="PF01272"/>
    </source>
</evidence>
<organism evidence="11 12">
    <name type="scientific">Nesterenkonia halobia</name>
    <dbReference type="NCBI Taxonomy" id="37922"/>
    <lineage>
        <taxon>Bacteria</taxon>
        <taxon>Bacillati</taxon>
        <taxon>Actinomycetota</taxon>
        <taxon>Actinomycetes</taxon>
        <taxon>Micrococcales</taxon>
        <taxon>Micrococcaceae</taxon>
        <taxon>Nesterenkonia</taxon>
    </lineage>
</organism>
<comment type="function">
    <text evidence="6 8">Necessary for efficient RNA polymerase transcription elongation past template-encoded arresting sites. The arresting sites in DNA have the property of trapping a certain fraction of elongating RNA polymerases that pass through, resulting in locked ternary complexes. Cleavage of the nascent transcript by cleavage factors such as GreA or GreB allows the resumption of elongation from the new 3'terminus. GreA releases sequences of 2 to 3 nucleotides.</text>
</comment>
<dbReference type="Gene3D" id="3.10.50.30">
    <property type="entry name" value="Transcription elongation factor, GreA/GreB, C-terminal domain"/>
    <property type="match status" value="1"/>
</dbReference>
<comment type="caution">
    <text evidence="11">The sequence shown here is derived from an EMBL/GenBank/DDBJ whole genome shotgun (WGS) entry which is preliminary data.</text>
</comment>
<dbReference type="Gene3D" id="1.10.287.180">
    <property type="entry name" value="Transcription elongation factor, GreA/GreB, N-terminal domain"/>
    <property type="match status" value="1"/>
</dbReference>
<feature type="domain" description="Transcription elongation factor GreA/GreB C-terminal" evidence="9">
    <location>
        <begin position="90"/>
        <end position="161"/>
    </location>
</feature>
<dbReference type="Proteomes" id="UP001501736">
    <property type="component" value="Unassembled WGS sequence"/>
</dbReference>
<dbReference type="SUPFAM" id="SSF54534">
    <property type="entry name" value="FKBP-like"/>
    <property type="match status" value="1"/>
</dbReference>
<accession>A0ABP6RCE6</accession>
<dbReference type="HAMAP" id="MF_00105">
    <property type="entry name" value="GreA_GreB"/>
    <property type="match status" value="1"/>
</dbReference>
<dbReference type="Pfam" id="PF03449">
    <property type="entry name" value="GreA_GreB_N"/>
    <property type="match status" value="1"/>
</dbReference>
<evidence type="ECO:0000259" key="10">
    <source>
        <dbReference type="Pfam" id="PF03449"/>
    </source>
</evidence>
<dbReference type="SUPFAM" id="SSF46557">
    <property type="entry name" value="GreA transcript cleavage protein, N-terminal domain"/>
    <property type="match status" value="1"/>
</dbReference>
<dbReference type="InterPro" id="IPR036953">
    <property type="entry name" value="GreA/GreB_C_sf"/>
</dbReference>
<keyword evidence="11" id="KW-0648">Protein biosynthesis</keyword>
<evidence type="ECO:0000313" key="12">
    <source>
        <dbReference type="Proteomes" id="UP001501736"/>
    </source>
</evidence>
<evidence type="ECO:0000256" key="4">
    <source>
        <dbReference type="ARBA" id="ARBA00023125"/>
    </source>
</evidence>